<dbReference type="InterPro" id="IPR002415">
    <property type="entry name" value="H/ACA_rnp_Nhp2-like"/>
</dbReference>
<keyword evidence="5" id="KW-0689">Ribosomal protein</keyword>
<evidence type="ECO:0000256" key="1">
    <source>
        <dbReference type="ARBA" id="ARBA00007337"/>
    </source>
</evidence>
<feature type="region of interest" description="Disordered" evidence="3">
    <location>
        <begin position="1"/>
        <end position="55"/>
    </location>
</feature>
<keyword evidence="2" id="KW-0539">Nucleus</keyword>
<gene>
    <name evidence="5" type="ORF">QBC35DRAFT_375736</name>
</gene>
<organism evidence="5 6">
    <name type="scientific">Podospora australis</name>
    <dbReference type="NCBI Taxonomy" id="1536484"/>
    <lineage>
        <taxon>Eukaryota</taxon>
        <taxon>Fungi</taxon>
        <taxon>Dikarya</taxon>
        <taxon>Ascomycota</taxon>
        <taxon>Pezizomycotina</taxon>
        <taxon>Sordariomycetes</taxon>
        <taxon>Sordariomycetidae</taxon>
        <taxon>Sordariales</taxon>
        <taxon>Podosporaceae</taxon>
        <taxon>Podospora</taxon>
    </lineage>
</organism>
<keyword evidence="2" id="KW-0694">RNA-binding</keyword>
<comment type="similarity">
    <text evidence="1 2">Belongs to the eukaryotic ribosomal protein eL8 family.</text>
</comment>
<proteinExistence type="inferred from homology"/>
<sequence length="266" mass="29590">MAAEDKIDIVDKKSKKDKKSKDKSEKKEKKHSESGGISKEKKDKKKDKAKQEKLAHALDQHIQAEASNATALVVADKPEDIEVDVEEIIKTAEDLVPFALPLADEKASKKAFKLIKKAAKLKSLHRGVKEVEKALKKCPIKTPASNITDVPGLVVIAGDISPMEVIMHFPILCEEHNVPYLFVKSRAELGVAASTKRATSIVMLKPASKKDSKKDDDKDLLEEYLSSYKDLIKIAHKEWEAQVHPWVKGTHPLQVQAREQARLAAL</sequence>
<protein>
    <recommendedName>
        <fullName evidence="2">H/ACA ribonucleoprotein complex subunit 2</fullName>
    </recommendedName>
    <alternativeName>
        <fullName evidence="2">Nucleolar protein family A member 2</fullName>
    </alternativeName>
</protein>
<dbReference type="InterPro" id="IPR004037">
    <property type="entry name" value="Ribosomal_eL8-like_CS"/>
</dbReference>
<dbReference type="GO" id="GO:0000398">
    <property type="term" value="P:mRNA splicing, via spliceosome"/>
    <property type="evidence" value="ECO:0007669"/>
    <property type="project" value="UniProtKB-UniRule"/>
</dbReference>
<name>A0AAN7ALG4_9PEZI</name>
<accession>A0AAN7ALG4</accession>
<dbReference type="PRINTS" id="PR00883">
    <property type="entry name" value="NUCLEARHMG"/>
</dbReference>
<dbReference type="Proteomes" id="UP001302126">
    <property type="component" value="Unassembled WGS sequence"/>
</dbReference>
<keyword evidence="6" id="KW-1185">Reference proteome</keyword>
<comment type="caution">
    <text evidence="5">The sequence shown here is derived from an EMBL/GenBank/DDBJ whole genome shotgun (WGS) entry which is preliminary data.</text>
</comment>
<feature type="compositionally biased region" description="Basic and acidic residues" evidence="3">
    <location>
        <begin position="1"/>
        <end position="41"/>
    </location>
</feature>
<reference evidence="5" key="1">
    <citation type="journal article" date="2023" name="Mol. Phylogenet. Evol.">
        <title>Genome-scale phylogeny and comparative genomics of the fungal order Sordariales.</title>
        <authorList>
            <person name="Hensen N."/>
            <person name="Bonometti L."/>
            <person name="Westerberg I."/>
            <person name="Brannstrom I.O."/>
            <person name="Guillou S."/>
            <person name="Cros-Aarteil S."/>
            <person name="Calhoun S."/>
            <person name="Haridas S."/>
            <person name="Kuo A."/>
            <person name="Mondo S."/>
            <person name="Pangilinan J."/>
            <person name="Riley R."/>
            <person name="LaButti K."/>
            <person name="Andreopoulos B."/>
            <person name="Lipzen A."/>
            <person name="Chen C."/>
            <person name="Yan M."/>
            <person name="Daum C."/>
            <person name="Ng V."/>
            <person name="Clum A."/>
            <person name="Steindorff A."/>
            <person name="Ohm R.A."/>
            <person name="Martin F."/>
            <person name="Silar P."/>
            <person name="Natvig D.O."/>
            <person name="Lalanne C."/>
            <person name="Gautier V."/>
            <person name="Ament-Velasquez S.L."/>
            <person name="Kruys A."/>
            <person name="Hutchinson M.I."/>
            <person name="Powell A.J."/>
            <person name="Barry K."/>
            <person name="Miller A.N."/>
            <person name="Grigoriev I.V."/>
            <person name="Debuchy R."/>
            <person name="Gladieux P."/>
            <person name="Hiltunen Thoren M."/>
            <person name="Johannesson H."/>
        </authorList>
    </citation>
    <scope>NUCLEOTIDE SEQUENCE</scope>
    <source>
        <strain evidence="5">PSN309</strain>
    </source>
</reference>
<dbReference type="InterPro" id="IPR004038">
    <property type="entry name" value="Ribosomal_eL8/eL30/eS12/Gad45"/>
</dbReference>
<evidence type="ECO:0000313" key="6">
    <source>
        <dbReference type="Proteomes" id="UP001302126"/>
    </source>
</evidence>
<keyword evidence="2" id="KW-0687">Ribonucleoprotein</keyword>
<evidence type="ECO:0000259" key="4">
    <source>
        <dbReference type="Pfam" id="PF01248"/>
    </source>
</evidence>
<comment type="function">
    <text evidence="2">Common component of the spliceosome and rRNA processing machinery.</text>
</comment>
<dbReference type="Pfam" id="PF01248">
    <property type="entry name" value="Ribosomal_L7Ae"/>
    <property type="match status" value="1"/>
</dbReference>
<comment type="function">
    <text evidence="2">Required for ribosome biogenesis. Part of a complex which catalyzes pseudouridylation of rRNA. This involves the isomerization of uridine such that the ribose is subsequently attached to C5, instead of the normal N1. Pseudouridine ('psi') residues may serve to stabilize the conformation of rRNAs.</text>
</comment>
<reference evidence="5" key="2">
    <citation type="submission" date="2023-05" db="EMBL/GenBank/DDBJ databases">
        <authorList>
            <consortium name="Lawrence Berkeley National Laboratory"/>
            <person name="Steindorff A."/>
            <person name="Hensen N."/>
            <person name="Bonometti L."/>
            <person name="Westerberg I."/>
            <person name="Brannstrom I.O."/>
            <person name="Guillou S."/>
            <person name="Cros-Aarteil S."/>
            <person name="Calhoun S."/>
            <person name="Haridas S."/>
            <person name="Kuo A."/>
            <person name="Mondo S."/>
            <person name="Pangilinan J."/>
            <person name="Riley R."/>
            <person name="Labutti K."/>
            <person name="Andreopoulos B."/>
            <person name="Lipzen A."/>
            <person name="Chen C."/>
            <person name="Yanf M."/>
            <person name="Daum C."/>
            <person name="Ng V."/>
            <person name="Clum A."/>
            <person name="Ohm R."/>
            <person name="Martin F."/>
            <person name="Silar P."/>
            <person name="Natvig D."/>
            <person name="Lalanne C."/>
            <person name="Gautier V."/>
            <person name="Ament-Velasquez S.L."/>
            <person name="Kruys A."/>
            <person name="Hutchinson M.I."/>
            <person name="Powell A.J."/>
            <person name="Barry K."/>
            <person name="Miller A.N."/>
            <person name="Grigoriev I.V."/>
            <person name="Debuchy R."/>
            <person name="Gladieux P."/>
            <person name="Thoren M.H."/>
            <person name="Johannesson H."/>
        </authorList>
    </citation>
    <scope>NUCLEOTIDE SEQUENCE</scope>
    <source>
        <strain evidence="5">PSN309</strain>
    </source>
</reference>
<dbReference type="PROSITE" id="PS01082">
    <property type="entry name" value="RIBOSOMAL_L7AE"/>
    <property type="match status" value="1"/>
</dbReference>
<dbReference type="GO" id="GO:0042254">
    <property type="term" value="P:ribosome biogenesis"/>
    <property type="evidence" value="ECO:0007669"/>
    <property type="project" value="InterPro"/>
</dbReference>
<dbReference type="GO" id="GO:0005840">
    <property type="term" value="C:ribosome"/>
    <property type="evidence" value="ECO:0007669"/>
    <property type="project" value="UniProtKB-KW"/>
</dbReference>
<dbReference type="GO" id="GO:0031120">
    <property type="term" value="P:snRNA pseudouridine synthesis"/>
    <property type="evidence" value="ECO:0007669"/>
    <property type="project" value="UniProtKB-UniRule"/>
</dbReference>
<comment type="subcellular location">
    <subcellularLocation>
        <location evidence="2">Nucleus</location>
        <location evidence="2">Nucleolus</location>
    </subcellularLocation>
</comment>
<dbReference type="InterPro" id="IPR029064">
    <property type="entry name" value="Ribosomal_eL30-like_sf"/>
</dbReference>
<dbReference type="Gene3D" id="3.30.1330.30">
    <property type="match status" value="1"/>
</dbReference>
<evidence type="ECO:0000313" key="5">
    <source>
        <dbReference type="EMBL" id="KAK4191528.1"/>
    </source>
</evidence>
<feature type="domain" description="Ribosomal protein eL8/eL30/eS12/Gadd45" evidence="4">
    <location>
        <begin position="110"/>
        <end position="211"/>
    </location>
</feature>
<dbReference type="AlphaFoldDB" id="A0AAN7ALG4"/>
<dbReference type="EMBL" id="MU864359">
    <property type="protein sequence ID" value="KAK4191528.1"/>
    <property type="molecule type" value="Genomic_DNA"/>
</dbReference>
<evidence type="ECO:0000256" key="3">
    <source>
        <dbReference type="SAM" id="MobiDB-lite"/>
    </source>
</evidence>
<dbReference type="GO" id="GO:0031429">
    <property type="term" value="C:box H/ACA snoRNP complex"/>
    <property type="evidence" value="ECO:0007669"/>
    <property type="project" value="UniProtKB-UniRule"/>
</dbReference>
<evidence type="ECO:0000256" key="2">
    <source>
        <dbReference type="RuleBase" id="RU366039"/>
    </source>
</evidence>
<dbReference type="GO" id="GO:0003723">
    <property type="term" value="F:RNA binding"/>
    <property type="evidence" value="ECO:0007669"/>
    <property type="project" value="UniProtKB-UniRule"/>
</dbReference>
<dbReference type="SUPFAM" id="SSF55315">
    <property type="entry name" value="L30e-like"/>
    <property type="match status" value="1"/>
</dbReference>